<reference evidence="2 3" key="1">
    <citation type="journal article" date="2020" name="ISME J.">
        <title>Uncovering the hidden diversity of litter-decomposition mechanisms in mushroom-forming fungi.</title>
        <authorList>
            <person name="Floudas D."/>
            <person name="Bentzer J."/>
            <person name="Ahren D."/>
            <person name="Johansson T."/>
            <person name="Persson P."/>
            <person name="Tunlid A."/>
        </authorList>
    </citation>
    <scope>NUCLEOTIDE SEQUENCE [LARGE SCALE GENOMIC DNA]</scope>
    <source>
        <strain evidence="2 3">CBS 406.79</strain>
    </source>
</reference>
<dbReference type="OrthoDB" id="3059243at2759"/>
<evidence type="ECO:0000256" key="1">
    <source>
        <dbReference type="SAM" id="MobiDB-lite"/>
    </source>
</evidence>
<feature type="region of interest" description="Disordered" evidence="1">
    <location>
        <begin position="1"/>
        <end position="22"/>
    </location>
</feature>
<name>A0A8H5HSQ0_9AGAR</name>
<sequence>MIFVGINNNPNYNPRRGKTSQDYRDEADEILQGKVMITGPMKTEDDKDLTDNFWQYTLIEQAALLNLPSSRPTRIFLVLNSPAERSESQTLKDPAKISPRR</sequence>
<protein>
    <submittedName>
        <fullName evidence="2">Uncharacterized protein</fullName>
    </submittedName>
</protein>
<keyword evidence="3" id="KW-1185">Reference proteome</keyword>
<dbReference type="EMBL" id="JAACJN010000025">
    <property type="protein sequence ID" value="KAF5388906.1"/>
    <property type="molecule type" value="Genomic_DNA"/>
</dbReference>
<dbReference type="Proteomes" id="UP000518752">
    <property type="component" value="Unassembled WGS sequence"/>
</dbReference>
<feature type="region of interest" description="Disordered" evidence="1">
    <location>
        <begin position="81"/>
        <end position="101"/>
    </location>
</feature>
<evidence type="ECO:0000313" key="3">
    <source>
        <dbReference type="Proteomes" id="UP000518752"/>
    </source>
</evidence>
<organism evidence="2 3">
    <name type="scientific">Collybiopsis confluens</name>
    <dbReference type="NCBI Taxonomy" id="2823264"/>
    <lineage>
        <taxon>Eukaryota</taxon>
        <taxon>Fungi</taxon>
        <taxon>Dikarya</taxon>
        <taxon>Basidiomycota</taxon>
        <taxon>Agaricomycotina</taxon>
        <taxon>Agaricomycetes</taxon>
        <taxon>Agaricomycetidae</taxon>
        <taxon>Agaricales</taxon>
        <taxon>Marasmiineae</taxon>
        <taxon>Omphalotaceae</taxon>
        <taxon>Collybiopsis</taxon>
    </lineage>
</organism>
<accession>A0A8H5HSQ0</accession>
<evidence type="ECO:0000313" key="2">
    <source>
        <dbReference type="EMBL" id="KAF5388906.1"/>
    </source>
</evidence>
<comment type="caution">
    <text evidence="2">The sequence shown here is derived from an EMBL/GenBank/DDBJ whole genome shotgun (WGS) entry which is preliminary data.</text>
</comment>
<gene>
    <name evidence="2" type="ORF">D9757_005075</name>
</gene>
<proteinExistence type="predicted"/>
<feature type="compositionally biased region" description="Polar residues" evidence="1">
    <location>
        <begin position="1"/>
        <end position="12"/>
    </location>
</feature>
<dbReference type="AlphaFoldDB" id="A0A8H5HSQ0"/>